<proteinExistence type="inferred from homology"/>
<evidence type="ECO:0000313" key="11">
    <source>
        <dbReference type="Proteomes" id="UP000654345"/>
    </source>
</evidence>
<feature type="region of interest" description="Disordered" evidence="7">
    <location>
        <begin position="1"/>
        <end position="24"/>
    </location>
</feature>
<feature type="transmembrane region" description="Helical" evidence="8">
    <location>
        <begin position="38"/>
        <end position="57"/>
    </location>
</feature>
<keyword evidence="6 8" id="KW-0472">Membrane</keyword>
<comment type="similarity">
    <text evidence="2">Belongs to the acyltransferase 3 family.</text>
</comment>
<dbReference type="RefSeq" id="WP_201368895.1">
    <property type="nucleotide sequence ID" value="NZ_BNJG01000001.1"/>
</dbReference>
<feature type="transmembrane region" description="Helical" evidence="8">
    <location>
        <begin position="288"/>
        <end position="311"/>
    </location>
</feature>
<comment type="subcellular location">
    <subcellularLocation>
        <location evidence="1">Cell membrane</location>
        <topology evidence="1">Multi-pass membrane protein</topology>
    </subcellularLocation>
</comment>
<dbReference type="InterPro" id="IPR002656">
    <property type="entry name" value="Acyl_transf_3_dom"/>
</dbReference>
<name>A0ABQ3UGY0_9CHLR</name>
<evidence type="ECO:0000256" key="6">
    <source>
        <dbReference type="ARBA" id="ARBA00023136"/>
    </source>
</evidence>
<keyword evidence="3" id="KW-1003">Cell membrane</keyword>
<feature type="transmembrane region" description="Helical" evidence="8">
    <location>
        <begin position="77"/>
        <end position="95"/>
    </location>
</feature>
<evidence type="ECO:0000313" key="10">
    <source>
        <dbReference type="EMBL" id="GHO51933.1"/>
    </source>
</evidence>
<feature type="transmembrane region" description="Helical" evidence="8">
    <location>
        <begin position="227"/>
        <end position="246"/>
    </location>
</feature>
<feature type="transmembrane region" description="Helical" evidence="8">
    <location>
        <begin position="258"/>
        <end position="276"/>
    </location>
</feature>
<evidence type="ECO:0000256" key="2">
    <source>
        <dbReference type="ARBA" id="ARBA00007400"/>
    </source>
</evidence>
<dbReference type="Proteomes" id="UP000654345">
    <property type="component" value="Unassembled WGS sequence"/>
</dbReference>
<feature type="transmembrane region" description="Helical" evidence="8">
    <location>
        <begin position="364"/>
        <end position="390"/>
    </location>
</feature>
<keyword evidence="4 8" id="KW-0812">Transmembrane</keyword>
<feature type="transmembrane region" description="Helical" evidence="8">
    <location>
        <begin position="332"/>
        <end position="358"/>
    </location>
</feature>
<evidence type="ECO:0000256" key="8">
    <source>
        <dbReference type="SAM" id="Phobius"/>
    </source>
</evidence>
<evidence type="ECO:0000256" key="1">
    <source>
        <dbReference type="ARBA" id="ARBA00004651"/>
    </source>
</evidence>
<organism evidence="10 11">
    <name type="scientific">Ktedonobacter robiniae</name>
    <dbReference type="NCBI Taxonomy" id="2778365"/>
    <lineage>
        <taxon>Bacteria</taxon>
        <taxon>Bacillati</taxon>
        <taxon>Chloroflexota</taxon>
        <taxon>Ktedonobacteria</taxon>
        <taxon>Ktedonobacterales</taxon>
        <taxon>Ktedonobacteraceae</taxon>
        <taxon>Ktedonobacter</taxon>
    </lineage>
</organism>
<gene>
    <name evidence="10" type="ORF">KSB_04080</name>
</gene>
<reference evidence="10 11" key="1">
    <citation type="journal article" date="2021" name="Int. J. Syst. Evol. Microbiol.">
        <title>Reticulibacter mediterranei gen. nov., sp. nov., within the new family Reticulibacteraceae fam. nov., and Ktedonospora formicarum gen. nov., sp. nov., Ktedonobacter robiniae sp. nov., Dictyobacter formicarum sp. nov. and Dictyobacter arantiisoli sp. nov., belonging to the class Ktedonobacteria.</title>
        <authorList>
            <person name="Yabe S."/>
            <person name="Zheng Y."/>
            <person name="Wang C.M."/>
            <person name="Sakai Y."/>
            <person name="Abe K."/>
            <person name="Yokota A."/>
            <person name="Donadio S."/>
            <person name="Cavaletti L."/>
            <person name="Monciardini P."/>
        </authorList>
    </citation>
    <scope>NUCLEOTIDE SEQUENCE [LARGE SCALE GENOMIC DNA]</scope>
    <source>
        <strain evidence="10 11">SOSP1-30</strain>
    </source>
</reference>
<evidence type="ECO:0000259" key="9">
    <source>
        <dbReference type="Pfam" id="PF01757"/>
    </source>
</evidence>
<dbReference type="Pfam" id="PF01757">
    <property type="entry name" value="Acyl_transf_3"/>
    <property type="match status" value="1"/>
</dbReference>
<keyword evidence="11" id="KW-1185">Reference proteome</keyword>
<feature type="transmembrane region" description="Helical" evidence="8">
    <location>
        <begin position="185"/>
        <end position="207"/>
    </location>
</feature>
<accession>A0ABQ3UGY0</accession>
<protein>
    <submittedName>
        <fullName evidence="10">Membrane protein</fullName>
    </submittedName>
</protein>
<evidence type="ECO:0000256" key="5">
    <source>
        <dbReference type="ARBA" id="ARBA00022989"/>
    </source>
</evidence>
<sequence length="427" mass="49069">MEQTLTPARQEQREATSQAGVAQQRTARKPHIYELDPLRAITALIVVAVHVVSFTTFLNTSAMGVQLQNAVLSSLHFTRALFMFVTAFAMTYVYYERFAQGQGFSFIRFWKKRGVGVLLPYCLWSIVYIWANKHPQSLLQLLQESPSAILTGSASYQLYYILLTIQFYLLLPLFLWFLKQVRAYPWQVLGISFLVQVLVFSLDFGYIQMGTLNQVEPWHTLWLYQEHIALMYQFYFVLGGITALHFQSIRAFLLRHGRWVVCGMLLALGMLWLGFYAQLQFLHEEMGLAISVLQPIMVPYSAAIIIGAFWLASRWANPARRRPGERPRWYTLWHMLSDASFGVYLIHALILAAAMSWLVPAMPATWHVVLRVFLTWAFTAGSSALISIAFTQTPVFSRLVGRSQPLPSWLANVPRRAWERLSITKDR</sequence>
<evidence type="ECO:0000256" key="7">
    <source>
        <dbReference type="SAM" id="MobiDB-lite"/>
    </source>
</evidence>
<evidence type="ECO:0000256" key="4">
    <source>
        <dbReference type="ARBA" id="ARBA00022692"/>
    </source>
</evidence>
<feature type="domain" description="Acyltransferase 3" evidence="9">
    <location>
        <begin position="32"/>
        <end position="378"/>
    </location>
</feature>
<comment type="caution">
    <text evidence="10">The sequence shown here is derived from an EMBL/GenBank/DDBJ whole genome shotgun (WGS) entry which is preliminary data.</text>
</comment>
<dbReference type="PANTHER" id="PTHR40074">
    <property type="entry name" value="O-ACETYLTRANSFERASE WECH"/>
    <property type="match status" value="1"/>
</dbReference>
<dbReference type="EMBL" id="BNJG01000001">
    <property type="protein sequence ID" value="GHO51933.1"/>
    <property type="molecule type" value="Genomic_DNA"/>
</dbReference>
<feature type="transmembrane region" description="Helical" evidence="8">
    <location>
        <begin position="115"/>
        <end position="131"/>
    </location>
</feature>
<evidence type="ECO:0000256" key="3">
    <source>
        <dbReference type="ARBA" id="ARBA00022475"/>
    </source>
</evidence>
<keyword evidence="5 8" id="KW-1133">Transmembrane helix</keyword>
<feature type="transmembrane region" description="Helical" evidence="8">
    <location>
        <begin position="158"/>
        <end position="178"/>
    </location>
</feature>
<dbReference type="PANTHER" id="PTHR40074:SF2">
    <property type="entry name" value="O-ACETYLTRANSFERASE WECH"/>
    <property type="match status" value="1"/>
</dbReference>